<keyword evidence="3 7" id="KW-0808">Transferase</keyword>
<keyword evidence="8" id="KW-1185">Reference proteome</keyword>
<dbReference type="SUPFAM" id="SSF69593">
    <property type="entry name" value="Glycerol-3-phosphate (1)-acyltransferase"/>
    <property type="match status" value="1"/>
</dbReference>
<keyword evidence="5 7" id="KW-0012">Acyltransferase</keyword>
<evidence type="ECO:0000256" key="4">
    <source>
        <dbReference type="ARBA" id="ARBA00023098"/>
    </source>
</evidence>
<dbReference type="Pfam" id="PF01553">
    <property type="entry name" value="Acyltransferase"/>
    <property type="match status" value="1"/>
</dbReference>
<dbReference type="CDD" id="cd07989">
    <property type="entry name" value="LPLAT_AGPAT-like"/>
    <property type="match status" value="1"/>
</dbReference>
<reference evidence="7 8" key="1">
    <citation type="submission" date="2019-01" db="EMBL/GenBank/DDBJ databases">
        <authorList>
            <consortium name="Pathogen Informatics"/>
        </authorList>
    </citation>
    <scope>NUCLEOTIDE SEQUENCE [LARGE SCALE GENOMIC DNA]</scope>
    <source>
        <strain evidence="7 8">NCTC10112</strain>
    </source>
</reference>
<proteinExistence type="predicted"/>
<dbReference type="InterPro" id="IPR002123">
    <property type="entry name" value="Plipid/glycerol_acylTrfase"/>
</dbReference>
<dbReference type="KEGG" id="mob:NCTC10112_00591"/>
<evidence type="ECO:0000259" key="6">
    <source>
        <dbReference type="SMART" id="SM00563"/>
    </source>
</evidence>
<keyword evidence="2" id="KW-0444">Lipid biosynthesis</keyword>
<dbReference type="AlphaFoldDB" id="A0A448ZXL0"/>
<dbReference type="RefSeq" id="WP_022935769.1">
    <property type="nucleotide sequence ID" value="NZ_LR214940.1"/>
</dbReference>
<evidence type="ECO:0000256" key="5">
    <source>
        <dbReference type="ARBA" id="ARBA00023315"/>
    </source>
</evidence>
<gene>
    <name evidence="7" type="primary">plsC</name>
    <name evidence="7" type="ORF">NCTC10112_00591</name>
</gene>
<evidence type="ECO:0000313" key="7">
    <source>
        <dbReference type="EMBL" id="VEU55995.1"/>
    </source>
</evidence>
<evidence type="ECO:0000256" key="3">
    <source>
        <dbReference type="ARBA" id="ARBA00022679"/>
    </source>
</evidence>
<dbReference type="PANTHER" id="PTHR10434:SF64">
    <property type="entry name" value="1-ACYL-SN-GLYCEROL-3-PHOSPHATE ACYLTRANSFERASE-RELATED"/>
    <property type="match status" value="1"/>
</dbReference>
<feature type="domain" description="Phospholipid/glycerol acyltransferase" evidence="6">
    <location>
        <begin position="72"/>
        <end position="196"/>
    </location>
</feature>
<dbReference type="SMART" id="SM00563">
    <property type="entry name" value="PlsC"/>
    <property type="match status" value="1"/>
</dbReference>
<dbReference type="Proteomes" id="UP000290482">
    <property type="component" value="Chromosome"/>
</dbReference>
<sequence length="264" mass="30212">MKLKTRKFWNFLPLVINYLKLKSKAARNKRMPEYYTLSQKCDMFRKYTYNILKLLGIKLKVNGFDNVPNGPCLLVPNHSTYLDPFFIASALWNFGDGNKITKNFAFIAKAEVKNKKSIFKIAELINTFFIDLEKPREIPETLLEFGNYIKSKKLCGVMFAEGHRTEDGKLGEFNSGAFRTAQSAFLPIVPVTINNACNALDNNRNGILEVEVTFHNLMKPIMFQTLNPKDIADQVKSVIASNYKDQVVTSKETIKNKYSSKKNK</sequence>
<dbReference type="EMBL" id="LR214940">
    <property type="protein sequence ID" value="VEU55995.1"/>
    <property type="molecule type" value="Genomic_DNA"/>
</dbReference>
<comment type="pathway">
    <text evidence="1">Lipid metabolism.</text>
</comment>
<evidence type="ECO:0000256" key="1">
    <source>
        <dbReference type="ARBA" id="ARBA00005189"/>
    </source>
</evidence>
<dbReference type="EC" id="2.3.1.51" evidence="7"/>
<keyword evidence="4" id="KW-0443">Lipid metabolism</keyword>
<evidence type="ECO:0000256" key="2">
    <source>
        <dbReference type="ARBA" id="ARBA00022516"/>
    </source>
</evidence>
<protein>
    <submittedName>
        <fullName evidence="7">1-acyl-sn-glycerol-3-phosphate acyltransferase</fullName>
        <ecNumber evidence="7">2.3.1.51</ecNumber>
    </submittedName>
</protein>
<name>A0A448ZXL0_METOS</name>
<accession>A0A448ZXL0</accession>
<organism evidence="7 8">
    <name type="scientific">Metamycoplasma orale</name>
    <name type="common">Mycoplasma orale</name>
    <dbReference type="NCBI Taxonomy" id="2121"/>
    <lineage>
        <taxon>Bacteria</taxon>
        <taxon>Bacillati</taxon>
        <taxon>Mycoplasmatota</taxon>
        <taxon>Mycoplasmoidales</taxon>
        <taxon>Metamycoplasmataceae</taxon>
        <taxon>Metamycoplasma</taxon>
    </lineage>
</organism>
<evidence type="ECO:0000313" key="8">
    <source>
        <dbReference type="Proteomes" id="UP000290482"/>
    </source>
</evidence>
<dbReference type="GO" id="GO:0003841">
    <property type="term" value="F:1-acylglycerol-3-phosphate O-acyltransferase activity"/>
    <property type="evidence" value="ECO:0007669"/>
    <property type="project" value="UniProtKB-EC"/>
</dbReference>
<dbReference type="OrthoDB" id="9803035at2"/>
<dbReference type="PANTHER" id="PTHR10434">
    <property type="entry name" value="1-ACYL-SN-GLYCEROL-3-PHOSPHATE ACYLTRANSFERASE"/>
    <property type="match status" value="1"/>
</dbReference>
<dbReference type="GO" id="GO:0006654">
    <property type="term" value="P:phosphatidic acid biosynthetic process"/>
    <property type="evidence" value="ECO:0007669"/>
    <property type="project" value="TreeGrafter"/>
</dbReference>